<evidence type="ECO:0000256" key="6">
    <source>
        <dbReference type="ARBA" id="ARBA00023004"/>
    </source>
</evidence>
<evidence type="ECO:0000259" key="14">
    <source>
        <dbReference type="Pfam" id="PF00593"/>
    </source>
</evidence>
<dbReference type="Pfam" id="PF00593">
    <property type="entry name" value="TonB_dep_Rec_b-barrel"/>
    <property type="match status" value="1"/>
</dbReference>
<comment type="subcellular location">
    <subcellularLocation>
        <location evidence="1 11">Cell outer membrane</location>
        <topology evidence="1 11">Multi-pass membrane protein</topology>
    </subcellularLocation>
</comment>
<keyword evidence="8 12" id="KW-0798">TonB box</keyword>
<evidence type="ECO:0000256" key="4">
    <source>
        <dbReference type="ARBA" id="ARBA00022496"/>
    </source>
</evidence>
<dbReference type="PANTHER" id="PTHR32552">
    <property type="entry name" value="FERRICHROME IRON RECEPTOR-RELATED"/>
    <property type="match status" value="1"/>
</dbReference>
<keyword evidence="4" id="KW-0410">Iron transport</keyword>
<feature type="domain" description="TonB-dependent receptor-like beta-barrel" evidence="14">
    <location>
        <begin position="268"/>
        <end position="741"/>
    </location>
</feature>
<keyword evidence="2 11" id="KW-0813">Transport</keyword>
<name>A0ABY9TYJ6_9GAMM</name>
<evidence type="ECO:0000256" key="13">
    <source>
        <dbReference type="SAM" id="SignalP"/>
    </source>
</evidence>
<evidence type="ECO:0000256" key="11">
    <source>
        <dbReference type="PROSITE-ProRule" id="PRU01360"/>
    </source>
</evidence>
<accession>A0ABY9TYJ6</accession>
<evidence type="ECO:0000256" key="8">
    <source>
        <dbReference type="ARBA" id="ARBA00023077"/>
    </source>
</evidence>
<evidence type="ECO:0000256" key="1">
    <source>
        <dbReference type="ARBA" id="ARBA00004571"/>
    </source>
</evidence>
<keyword evidence="17" id="KW-1185">Reference proteome</keyword>
<sequence length="777" mass="85068">MKLKLNTITRCLGAMSLTVALSYPVQAAEVASEENAGLEHITVTSTKRTQSIKDIPMSIHAISGDDLKNESISGLADLSGSVPNLIITETLGTTNVNIRGMGTGNDASFEQSTSLFIDGIYMPRSRQYRAPFMDVERVEVLRGTQAVLFGLNSTAGAISVVSKTSAPEDDFEASLSVDHEFEYGETTTGLTIGSGVTDTLGLRLAVQNVTSDGMGVNTYTGKDINEKDETVVRLTSVWQPTDDLTITAKVDQAEFDITGNLHRTFTEKGDYTYDVDFDASTLPLLTPNELSKLKHQGDEPGIDHESTNVAIDISYDLNDYTLSAIFGYSEFDNVQQLDLDGSSSWIIGPLLGLPADPGTASIDNLVSEDYEQTSFELRLASPVSDSFNYIVGLYYQDSTLDRRSANIVNTHYLYPVFTGGAVNASHEWTEINLDQNTEAMSAFANATWSFTDDMRLTFGARYITEDKDQLREAQNMIKMGDVWVPVPGLLLFTATFDGLEQDRTSDNIMPEAMFQWDANDDTMFYAKAGTSAKSGGFAASLQIVDPDVLEYDDEEAFGLEAGVKGSFSENMGDYTIALFRTEYDDLQVNTYDEAGQSTIQNAATSISQGLEAEVRFMMNDYIMVGGSFAYLSAEYDEFTTGPCNEQETIASGGTCTSSDKSGETMPYAPELSAKVYADIVYPMFDSLDFTAGVSLQYSDEFYTEGSLDEMGLQESFHKINARIGVKSTDDVWDVQLIGKNLNDEMTLGSYQFFAGQRIATYANPMTVNLQATYRFGG</sequence>
<evidence type="ECO:0000256" key="7">
    <source>
        <dbReference type="ARBA" id="ARBA00023065"/>
    </source>
</evidence>
<evidence type="ECO:0000259" key="15">
    <source>
        <dbReference type="Pfam" id="PF07715"/>
    </source>
</evidence>
<comment type="similarity">
    <text evidence="11 12">Belongs to the TonB-dependent receptor family.</text>
</comment>
<dbReference type="Pfam" id="PF07715">
    <property type="entry name" value="Plug"/>
    <property type="match status" value="1"/>
</dbReference>
<keyword evidence="3 11" id="KW-1134">Transmembrane beta strand</keyword>
<dbReference type="InterPro" id="IPR036942">
    <property type="entry name" value="Beta-barrel_TonB_sf"/>
</dbReference>
<evidence type="ECO:0000313" key="17">
    <source>
        <dbReference type="Proteomes" id="UP001258994"/>
    </source>
</evidence>
<reference evidence="17" key="1">
    <citation type="submission" date="2023-09" db="EMBL/GenBank/DDBJ databases">
        <authorList>
            <person name="Li S."/>
            <person name="Li X."/>
            <person name="Zhang C."/>
            <person name="Zhao Z."/>
        </authorList>
    </citation>
    <scope>NUCLEOTIDE SEQUENCE [LARGE SCALE GENOMIC DNA]</scope>
    <source>
        <strain evidence="17">SQ149</strain>
    </source>
</reference>
<evidence type="ECO:0000256" key="2">
    <source>
        <dbReference type="ARBA" id="ARBA00022448"/>
    </source>
</evidence>
<evidence type="ECO:0000256" key="10">
    <source>
        <dbReference type="ARBA" id="ARBA00023237"/>
    </source>
</evidence>
<feature type="domain" description="TonB-dependent receptor plug" evidence="15">
    <location>
        <begin position="52"/>
        <end position="157"/>
    </location>
</feature>
<keyword evidence="9 11" id="KW-0472">Membrane</keyword>
<proteinExistence type="inferred from homology"/>
<organism evidence="16 17">
    <name type="scientific">Thalassotalea psychrophila</name>
    <dbReference type="NCBI Taxonomy" id="3065647"/>
    <lineage>
        <taxon>Bacteria</taxon>
        <taxon>Pseudomonadati</taxon>
        <taxon>Pseudomonadota</taxon>
        <taxon>Gammaproteobacteria</taxon>
        <taxon>Alteromonadales</taxon>
        <taxon>Colwelliaceae</taxon>
        <taxon>Thalassotalea</taxon>
    </lineage>
</organism>
<dbReference type="RefSeq" id="WP_348392741.1">
    <property type="nucleotide sequence ID" value="NZ_CP134145.1"/>
</dbReference>
<evidence type="ECO:0000256" key="12">
    <source>
        <dbReference type="RuleBase" id="RU003357"/>
    </source>
</evidence>
<evidence type="ECO:0000256" key="3">
    <source>
        <dbReference type="ARBA" id="ARBA00022452"/>
    </source>
</evidence>
<dbReference type="Proteomes" id="UP001258994">
    <property type="component" value="Chromosome"/>
</dbReference>
<evidence type="ECO:0000313" key="16">
    <source>
        <dbReference type="EMBL" id="WNC73630.1"/>
    </source>
</evidence>
<dbReference type="InterPro" id="IPR039426">
    <property type="entry name" value="TonB-dep_rcpt-like"/>
</dbReference>
<dbReference type="PROSITE" id="PS52016">
    <property type="entry name" value="TONB_DEPENDENT_REC_3"/>
    <property type="match status" value="1"/>
</dbReference>
<protein>
    <submittedName>
        <fullName evidence="16">TonB-dependent receptor</fullName>
    </submittedName>
</protein>
<feature type="chain" id="PRO_5045584466" evidence="13">
    <location>
        <begin position="28"/>
        <end position="777"/>
    </location>
</feature>
<evidence type="ECO:0000256" key="5">
    <source>
        <dbReference type="ARBA" id="ARBA00022692"/>
    </source>
</evidence>
<dbReference type="InterPro" id="IPR012910">
    <property type="entry name" value="Plug_dom"/>
</dbReference>
<evidence type="ECO:0000256" key="9">
    <source>
        <dbReference type="ARBA" id="ARBA00023136"/>
    </source>
</evidence>
<dbReference type="SUPFAM" id="SSF56935">
    <property type="entry name" value="Porins"/>
    <property type="match status" value="1"/>
</dbReference>
<dbReference type="EMBL" id="CP134145">
    <property type="protein sequence ID" value="WNC73630.1"/>
    <property type="molecule type" value="Genomic_DNA"/>
</dbReference>
<keyword evidence="16" id="KW-0675">Receptor</keyword>
<gene>
    <name evidence="16" type="ORF">RGQ13_06445</name>
</gene>
<feature type="signal peptide" evidence="13">
    <location>
        <begin position="1"/>
        <end position="27"/>
    </location>
</feature>
<dbReference type="InterPro" id="IPR000531">
    <property type="entry name" value="Beta-barrel_TonB"/>
</dbReference>
<dbReference type="PANTHER" id="PTHR32552:SF81">
    <property type="entry name" value="TONB-DEPENDENT OUTER MEMBRANE RECEPTOR"/>
    <property type="match status" value="1"/>
</dbReference>
<keyword evidence="7" id="KW-0406">Ion transport</keyword>
<dbReference type="Gene3D" id="2.40.170.20">
    <property type="entry name" value="TonB-dependent receptor, beta-barrel domain"/>
    <property type="match status" value="1"/>
</dbReference>
<keyword evidence="6" id="KW-0408">Iron</keyword>
<keyword evidence="5 11" id="KW-0812">Transmembrane</keyword>
<keyword evidence="13" id="KW-0732">Signal</keyword>
<keyword evidence="10 11" id="KW-0998">Cell outer membrane</keyword>